<proteinExistence type="predicted"/>
<evidence type="ECO:0000313" key="6">
    <source>
        <dbReference type="EMBL" id="CAI5453517.1"/>
    </source>
</evidence>
<keyword evidence="2" id="KW-0328">Glycosyltransferase</keyword>
<dbReference type="PANTHER" id="PTHR46671:SF2">
    <property type="entry name" value="GLYCOSYLATION RELATED"/>
    <property type="match status" value="1"/>
</dbReference>
<dbReference type="OrthoDB" id="2019572at2759"/>
<evidence type="ECO:0000256" key="3">
    <source>
        <dbReference type="ARBA" id="ARBA00022679"/>
    </source>
</evidence>
<name>A0A9P1J0I2_9PELO</name>
<gene>
    <name evidence="6" type="ORF">CAMP_LOCUS16154</name>
</gene>
<organism evidence="6 7">
    <name type="scientific">Caenorhabditis angaria</name>
    <dbReference type="NCBI Taxonomy" id="860376"/>
    <lineage>
        <taxon>Eukaryota</taxon>
        <taxon>Metazoa</taxon>
        <taxon>Ecdysozoa</taxon>
        <taxon>Nematoda</taxon>
        <taxon>Chromadorea</taxon>
        <taxon>Rhabditida</taxon>
        <taxon>Rhabditina</taxon>
        <taxon>Rhabditomorpha</taxon>
        <taxon>Rhabditoidea</taxon>
        <taxon>Rhabditidae</taxon>
        <taxon>Peloderinae</taxon>
        <taxon>Caenorhabditis</taxon>
    </lineage>
</organism>
<evidence type="ECO:0000256" key="2">
    <source>
        <dbReference type="ARBA" id="ARBA00022676"/>
    </source>
</evidence>
<evidence type="ECO:0000256" key="1">
    <source>
        <dbReference type="ARBA" id="ARBA00004606"/>
    </source>
</evidence>
<evidence type="ECO:0000256" key="5">
    <source>
        <dbReference type="ARBA" id="ARBA00023180"/>
    </source>
</evidence>
<keyword evidence="4" id="KW-0472">Membrane</keyword>
<dbReference type="PANTHER" id="PTHR46671">
    <property type="entry name" value="PROTEIN CBG11221"/>
    <property type="match status" value="1"/>
</dbReference>
<dbReference type="Pfam" id="PF02485">
    <property type="entry name" value="Branch"/>
    <property type="match status" value="1"/>
</dbReference>
<keyword evidence="7" id="KW-1185">Reference proteome</keyword>
<comment type="caution">
    <text evidence="6">The sequence shown here is derived from an EMBL/GenBank/DDBJ whole genome shotgun (WGS) entry which is preliminary data.</text>
</comment>
<comment type="subcellular location">
    <subcellularLocation>
        <location evidence="1">Membrane</location>
        <topology evidence="1">Single-pass type II membrane protein</topology>
    </subcellularLocation>
</comment>
<dbReference type="AlphaFoldDB" id="A0A9P1J0I2"/>
<keyword evidence="5" id="KW-0325">Glycoprotein</keyword>
<dbReference type="GO" id="GO:0016020">
    <property type="term" value="C:membrane"/>
    <property type="evidence" value="ECO:0007669"/>
    <property type="project" value="UniProtKB-SubCell"/>
</dbReference>
<evidence type="ECO:0000256" key="4">
    <source>
        <dbReference type="ARBA" id="ARBA00023136"/>
    </source>
</evidence>
<sequence>MVEVPMDCENIVKRVYTNQKIEKDLENPIAFIRNVYTIYEFQEILLSSIYHPSNTYCYSVDINSKTGIFEKLQKLSRCLPNVILNPVKYDFDSAGHFQDRANFKCLELILERKWYHAIFLQNNDLVLKSVEELAELSNLLNYTSMISFLNTPENRYIHNADWTPAGLKLFKNEAEVAVDILHKPLKIWMGSNQNVLSKTFAKSIFEKLNLEGILNRFDQKEIYGVDEMFVQTLYRNNLGLEGQPTSDCSSIVANFMRFVDWQVNPTFFNSKCKSRISRHAVCILGVEYLQDFTESNFVIANKILENFDLAPLICMKQIDEERKIRGKKTSRRDLQGYPQFREMEMRENGSYNKYDFRC</sequence>
<dbReference type="GO" id="GO:0016757">
    <property type="term" value="F:glycosyltransferase activity"/>
    <property type="evidence" value="ECO:0007669"/>
    <property type="project" value="UniProtKB-KW"/>
</dbReference>
<dbReference type="EMBL" id="CANHGI010000005">
    <property type="protein sequence ID" value="CAI5453517.1"/>
    <property type="molecule type" value="Genomic_DNA"/>
</dbReference>
<keyword evidence="3" id="KW-0808">Transferase</keyword>
<accession>A0A9P1J0I2</accession>
<dbReference type="InterPro" id="IPR003406">
    <property type="entry name" value="Glyco_trans_14"/>
</dbReference>
<protein>
    <submittedName>
        <fullName evidence="6">Uncharacterized protein</fullName>
    </submittedName>
</protein>
<dbReference type="Proteomes" id="UP001152747">
    <property type="component" value="Unassembled WGS sequence"/>
</dbReference>
<reference evidence="6" key="1">
    <citation type="submission" date="2022-11" db="EMBL/GenBank/DDBJ databases">
        <authorList>
            <person name="Kikuchi T."/>
        </authorList>
    </citation>
    <scope>NUCLEOTIDE SEQUENCE</scope>
    <source>
        <strain evidence="6">PS1010</strain>
    </source>
</reference>
<evidence type="ECO:0000313" key="7">
    <source>
        <dbReference type="Proteomes" id="UP001152747"/>
    </source>
</evidence>